<keyword evidence="2" id="KW-1185">Reference proteome</keyword>
<accession>A0A098SE38</accession>
<sequence>MNINQIKYELQHLISGKSGFGYDALIQAVARHLGSGKRASPMAEEKHENKPKEAKRLLEFARQSELIIDDINQE</sequence>
<protein>
    <submittedName>
        <fullName evidence="1">Uncharacterized protein</fullName>
    </submittedName>
</protein>
<dbReference type="AlphaFoldDB" id="A0A098SE38"/>
<organism evidence="1 2">
    <name type="scientific">Phaeodactylibacter xiamenensis</name>
    <dbReference type="NCBI Taxonomy" id="1524460"/>
    <lineage>
        <taxon>Bacteria</taxon>
        <taxon>Pseudomonadati</taxon>
        <taxon>Bacteroidota</taxon>
        <taxon>Saprospiria</taxon>
        <taxon>Saprospirales</taxon>
        <taxon>Haliscomenobacteraceae</taxon>
        <taxon>Phaeodactylibacter</taxon>
    </lineage>
</organism>
<evidence type="ECO:0000313" key="2">
    <source>
        <dbReference type="Proteomes" id="UP000029736"/>
    </source>
</evidence>
<reference evidence="1 2" key="1">
    <citation type="journal article" date="2014" name="Int. J. Syst. Evol. Microbiol.">
        <title>Phaeodactylibacter xiamenensis gen. nov., sp. nov., a member of the family Saprospiraceae isolated from the marine alga Phaeodactylum tricornutum.</title>
        <authorList>
            <person name="Chen Z.Jr."/>
            <person name="Lei X."/>
            <person name="Lai Q."/>
            <person name="Li Y."/>
            <person name="Zhang B."/>
            <person name="Zhang J."/>
            <person name="Zhang H."/>
            <person name="Yang L."/>
            <person name="Zheng W."/>
            <person name="Tian Y."/>
            <person name="Yu Z."/>
            <person name="Xu H.Jr."/>
            <person name="Zheng T."/>
        </authorList>
    </citation>
    <scope>NUCLEOTIDE SEQUENCE [LARGE SCALE GENOMIC DNA]</scope>
    <source>
        <strain evidence="1 2">KD52</strain>
    </source>
</reference>
<dbReference type="EMBL" id="JPOS01000010">
    <property type="protein sequence ID" value="KGE89292.1"/>
    <property type="molecule type" value="Genomic_DNA"/>
</dbReference>
<dbReference type="Proteomes" id="UP000029736">
    <property type="component" value="Unassembled WGS sequence"/>
</dbReference>
<name>A0A098SE38_9BACT</name>
<gene>
    <name evidence="1" type="ORF">IX84_02865</name>
</gene>
<evidence type="ECO:0000313" key="1">
    <source>
        <dbReference type="EMBL" id="KGE89292.1"/>
    </source>
</evidence>
<dbReference type="RefSeq" id="WP_044216364.1">
    <property type="nucleotide sequence ID" value="NZ_JBKAGJ010000024.1"/>
</dbReference>
<proteinExistence type="predicted"/>
<comment type="caution">
    <text evidence="1">The sequence shown here is derived from an EMBL/GenBank/DDBJ whole genome shotgun (WGS) entry which is preliminary data.</text>
</comment>
<dbReference type="STRING" id="1524460.IX84_02865"/>
<dbReference type="OrthoDB" id="1079625at2"/>